<reference evidence="6 7" key="1">
    <citation type="submission" date="2019-09" db="EMBL/GenBank/DDBJ databases">
        <title>A chromosome-level genome assembly of the Chinese tupelo Nyssa sinensis.</title>
        <authorList>
            <person name="Yang X."/>
            <person name="Kang M."/>
            <person name="Yang Y."/>
            <person name="Xiong H."/>
            <person name="Wang M."/>
            <person name="Zhang Z."/>
            <person name="Wang Z."/>
            <person name="Wu H."/>
            <person name="Ma T."/>
            <person name="Liu J."/>
            <person name="Xi Z."/>
        </authorList>
    </citation>
    <scope>NUCLEOTIDE SEQUENCE [LARGE SCALE GENOMIC DNA]</scope>
    <source>
        <strain evidence="6">J267</strain>
        <tissue evidence="6">Leaf</tissue>
    </source>
</reference>
<evidence type="ECO:0000256" key="2">
    <source>
        <dbReference type="ARBA" id="ARBA00022525"/>
    </source>
</evidence>
<keyword evidence="2" id="KW-0964">Secreted</keyword>
<dbReference type="SMART" id="SM00837">
    <property type="entry name" value="DPBB_1"/>
    <property type="match status" value="1"/>
</dbReference>
<evidence type="ECO:0000256" key="3">
    <source>
        <dbReference type="ARBA" id="ARBA00022729"/>
    </source>
</evidence>
<evidence type="ECO:0000313" key="6">
    <source>
        <dbReference type="EMBL" id="KAA8535460.1"/>
    </source>
</evidence>
<dbReference type="InterPro" id="IPR007112">
    <property type="entry name" value="Expansin/allergen_DPBB_dom"/>
</dbReference>
<dbReference type="FunFam" id="2.40.40.10:FF:000005">
    <property type="entry name" value="Barwin-related endoglucanase"/>
    <property type="match status" value="1"/>
</dbReference>
<feature type="domain" description="Expansin-like EG45" evidence="5">
    <location>
        <begin position="26"/>
        <end position="129"/>
    </location>
</feature>
<feature type="signal peptide" evidence="4">
    <location>
        <begin position="1"/>
        <end position="23"/>
    </location>
</feature>
<dbReference type="InterPro" id="IPR044206">
    <property type="entry name" value="EGC1/2"/>
</dbReference>
<organism evidence="6 7">
    <name type="scientific">Nyssa sinensis</name>
    <dbReference type="NCBI Taxonomy" id="561372"/>
    <lineage>
        <taxon>Eukaryota</taxon>
        <taxon>Viridiplantae</taxon>
        <taxon>Streptophyta</taxon>
        <taxon>Embryophyta</taxon>
        <taxon>Tracheophyta</taxon>
        <taxon>Spermatophyta</taxon>
        <taxon>Magnoliopsida</taxon>
        <taxon>eudicotyledons</taxon>
        <taxon>Gunneridae</taxon>
        <taxon>Pentapetalae</taxon>
        <taxon>asterids</taxon>
        <taxon>Cornales</taxon>
        <taxon>Nyssaceae</taxon>
        <taxon>Nyssa</taxon>
    </lineage>
</organism>
<dbReference type="OrthoDB" id="623670at2759"/>
<dbReference type="SUPFAM" id="SSF50685">
    <property type="entry name" value="Barwin-like endoglucanases"/>
    <property type="match status" value="1"/>
</dbReference>
<evidence type="ECO:0000259" key="5">
    <source>
        <dbReference type="PROSITE" id="PS50842"/>
    </source>
</evidence>
<proteinExistence type="predicted"/>
<evidence type="ECO:0000313" key="7">
    <source>
        <dbReference type="Proteomes" id="UP000325577"/>
    </source>
</evidence>
<keyword evidence="3 4" id="KW-0732">Signal</keyword>
<accession>A0A5J5AYW1</accession>
<dbReference type="Proteomes" id="UP000325577">
    <property type="component" value="Linkage Group LG17"/>
</dbReference>
<dbReference type="InterPro" id="IPR036908">
    <property type="entry name" value="RlpA-like_sf"/>
</dbReference>
<evidence type="ECO:0000256" key="1">
    <source>
        <dbReference type="ARBA" id="ARBA00004613"/>
    </source>
</evidence>
<comment type="subcellular location">
    <subcellularLocation>
        <location evidence="1">Secreted</location>
    </subcellularLocation>
</comment>
<dbReference type="PROSITE" id="PS50842">
    <property type="entry name" value="EXPANSIN_EG45"/>
    <property type="match status" value="1"/>
</dbReference>
<dbReference type="PANTHER" id="PTHR47295">
    <property type="entry name" value="EG45-LIKE DOMAIN CONTAINING PROTEIN 1-RELATED"/>
    <property type="match status" value="1"/>
</dbReference>
<dbReference type="Gene3D" id="2.40.40.10">
    <property type="entry name" value="RlpA-like domain"/>
    <property type="match status" value="1"/>
</dbReference>
<dbReference type="EMBL" id="CM018040">
    <property type="protein sequence ID" value="KAA8535460.1"/>
    <property type="molecule type" value="Genomic_DNA"/>
</dbReference>
<dbReference type="InterPro" id="IPR009009">
    <property type="entry name" value="RlpA-like_DPBB"/>
</dbReference>
<name>A0A5J5AYW1_9ASTE</name>
<dbReference type="CDD" id="cd22269">
    <property type="entry name" value="DPBB_EG45-like"/>
    <property type="match status" value="1"/>
</dbReference>
<dbReference type="AlphaFoldDB" id="A0A5J5AYW1"/>
<dbReference type="GO" id="GO:0048046">
    <property type="term" value="C:apoplast"/>
    <property type="evidence" value="ECO:0007669"/>
    <property type="project" value="InterPro"/>
</dbReference>
<keyword evidence="7" id="KW-1185">Reference proteome</keyword>
<gene>
    <name evidence="6" type="ORF">F0562_030463</name>
</gene>
<feature type="chain" id="PRO_5023839619" description="Expansin-like EG45 domain-containing protein" evidence="4">
    <location>
        <begin position="24"/>
        <end position="129"/>
    </location>
</feature>
<protein>
    <recommendedName>
        <fullName evidence="5">Expansin-like EG45 domain-containing protein</fullName>
    </recommendedName>
</protein>
<dbReference type="Pfam" id="PF03330">
    <property type="entry name" value="DPBB_1"/>
    <property type="match status" value="1"/>
</dbReference>
<dbReference type="PANTHER" id="PTHR47295:SF5">
    <property type="entry name" value="EG45-LIKE DOMAIN CONTAINING PROTEIN 2"/>
    <property type="match status" value="1"/>
</dbReference>
<sequence length="129" mass="13847">MGIQAQFLMMMGMLICLTSFVFADSGTATFYDPPYTPSKCYGKQNNGNMVAGASDRLWKNGAACGKKYSVKCTGPANKAPHACRGAKTIVVKIVDYCARCNGTINLSRDAFSQIADPDAGIVKIEYNQA</sequence>
<dbReference type="GO" id="GO:0009627">
    <property type="term" value="P:systemic acquired resistance"/>
    <property type="evidence" value="ECO:0007669"/>
    <property type="project" value="InterPro"/>
</dbReference>
<evidence type="ECO:0000256" key="4">
    <source>
        <dbReference type="SAM" id="SignalP"/>
    </source>
</evidence>